<sequence>MNYQGFEGSFMGDASRISDDACLECKICWYVYDPAEGDDIEQIPPGTPFTQLPEHWRCPQCDGDKDQFMVTGKD</sequence>
<keyword evidence="3" id="KW-0813">Transport</keyword>
<evidence type="ECO:0000313" key="10">
    <source>
        <dbReference type="Proteomes" id="UP000175691"/>
    </source>
</evidence>
<dbReference type="InterPro" id="IPR050526">
    <property type="entry name" value="Rubredoxin_ET"/>
</dbReference>
<keyword evidence="6 7" id="KW-0408">Iron</keyword>
<dbReference type="Gene3D" id="2.20.28.10">
    <property type="match status" value="1"/>
</dbReference>
<dbReference type="PRINTS" id="PR00163">
    <property type="entry name" value="RUBREDOXIN"/>
</dbReference>
<dbReference type="AlphaFoldDB" id="A0A1E7ZDM8"/>
<feature type="domain" description="Rubredoxin-like" evidence="8">
    <location>
        <begin position="20"/>
        <end position="71"/>
    </location>
</feature>
<dbReference type="GO" id="GO:0009055">
    <property type="term" value="F:electron transfer activity"/>
    <property type="evidence" value="ECO:0007669"/>
    <property type="project" value="TreeGrafter"/>
</dbReference>
<dbReference type="GO" id="GO:0043448">
    <property type="term" value="P:alkane catabolic process"/>
    <property type="evidence" value="ECO:0007669"/>
    <property type="project" value="TreeGrafter"/>
</dbReference>
<dbReference type="PANTHER" id="PTHR47627:SF1">
    <property type="entry name" value="RUBREDOXIN-1-RELATED"/>
    <property type="match status" value="1"/>
</dbReference>
<dbReference type="OrthoDB" id="9800607at2"/>
<evidence type="ECO:0000256" key="6">
    <source>
        <dbReference type="ARBA" id="ARBA00023004"/>
    </source>
</evidence>
<dbReference type="Pfam" id="PF00301">
    <property type="entry name" value="Rubredoxin"/>
    <property type="match status" value="1"/>
</dbReference>
<keyword evidence="10" id="KW-1185">Reference proteome</keyword>
<evidence type="ECO:0000256" key="7">
    <source>
        <dbReference type="RuleBase" id="RU003820"/>
    </source>
</evidence>
<dbReference type="PROSITE" id="PS50903">
    <property type="entry name" value="RUBREDOXIN_LIKE"/>
    <property type="match status" value="1"/>
</dbReference>
<evidence type="ECO:0000256" key="2">
    <source>
        <dbReference type="ARBA" id="ARBA00005337"/>
    </source>
</evidence>
<organism evidence="9 10">
    <name type="scientific">Alteromonas confluentis</name>
    <dbReference type="NCBI Taxonomy" id="1656094"/>
    <lineage>
        <taxon>Bacteria</taxon>
        <taxon>Pseudomonadati</taxon>
        <taxon>Pseudomonadota</taxon>
        <taxon>Gammaproteobacteria</taxon>
        <taxon>Alteromonadales</taxon>
        <taxon>Alteromonadaceae</taxon>
        <taxon>Alteromonas/Salinimonas group</taxon>
        <taxon>Alteromonas</taxon>
    </lineage>
</organism>
<evidence type="ECO:0000256" key="1">
    <source>
        <dbReference type="ARBA" id="ARBA00001965"/>
    </source>
</evidence>
<comment type="similarity">
    <text evidence="2 7">Belongs to the rubredoxin family.</text>
</comment>
<evidence type="ECO:0000256" key="3">
    <source>
        <dbReference type="ARBA" id="ARBA00022448"/>
    </source>
</evidence>
<gene>
    <name evidence="9" type="ORF">BFC18_07405</name>
</gene>
<evidence type="ECO:0000259" key="8">
    <source>
        <dbReference type="PROSITE" id="PS50903"/>
    </source>
</evidence>
<dbReference type="STRING" id="1656094.BFC18_07405"/>
<dbReference type="GO" id="GO:0005506">
    <property type="term" value="F:iron ion binding"/>
    <property type="evidence" value="ECO:0007669"/>
    <property type="project" value="UniProtKB-UniRule"/>
</dbReference>
<dbReference type="PROSITE" id="PS00202">
    <property type="entry name" value="RUBREDOXIN"/>
    <property type="match status" value="1"/>
</dbReference>
<proteinExistence type="inferred from homology"/>
<comment type="cofactor">
    <cofactor evidence="1 7">
        <name>Fe(3+)</name>
        <dbReference type="ChEBI" id="CHEBI:29034"/>
    </cofactor>
</comment>
<comment type="caution">
    <text evidence="9">The sequence shown here is derived from an EMBL/GenBank/DDBJ whole genome shotgun (WGS) entry which is preliminary data.</text>
</comment>
<keyword evidence="5 7" id="KW-0249">Electron transport</keyword>
<dbReference type="SUPFAM" id="SSF57802">
    <property type="entry name" value="Rubredoxin-like"/>
    <property type="match status" value="1"/>
</dbReference>
<dbReference type="CDD" id="cd00730">
    <property type="entry name" value="rubredoxin"/>
    <property type="match status" value="1"/>
</dbReference>
<keyword evidence="4 7" id="KW-0479">Metal-binding</keyword>
<dbReference type="InterPro" id="IPR024935">
    <property type="entry name" value="Rubredoxin_dom"/>
</dbReference>
<evidence type="ECO:0000256" key="5">
    <source>
        <dbReference type="ARBA" id="ARBA00022982"/>
    </source>
</evidence>
<dbReference type="Proteomes" id="UP000175691">
    <property type="component" value="Unassembled WGS sequence"/>
</dbReference>
<dbReference type="InterPro" id="IPR024934">
    <property type="entry name" value="Rubredoxin-like_dom"/>
</dbReference>
<dbReference type="PANTHER" id="PTHR47627">
    <property type="entry name" value="RUBREDOXIN"/>
    <property type="match status" value="1"/>
</dbReference>
<dbReference type="EMBL" id="MDHN01000013">
    <property type="protein sequence ID" value="OFC71552.1"/>
    <property type="molecule type" value="Genomic_DNA"/>
</dbReference>
<protein>
    <recommendedName>
        <fullName evidence="7">Rubredoxin</fullName>
    </recommendedName>
</protein>
<evidence type="ECO:0000256" key="4">
    <source>
        <dbReference type="ARBA" id="ARBA00022723"/>
    </source>
</evidence>
<name>A0A1E7ZDM8_9ALTE</name>
<dbReference type="InterPro" id="IPR018527">
    <property type="entry name" value="Rubredoxin_Fe_BS"/>
</dbReference>
<accession>A0A1E7ZDM8</accession>
<reference evidence="9 10" key="1">
    <citation type="submission" date="2016-08" db="EMBL/GenBank/DDBJ databases">
        <authorList>
            <person name="Seilhamer J.J."/>
        </authorList>
    </citation>
    <scope>NUCLEOTIDE SEQUENCE [LARGE SCALE GENOMIC DNA]</scope>
    <source>
        <strain evidence="9 10">KCTC 42603</strain>
    </source>
</reference>
<evidence type="ECO:0000313" key="9">
    <source>
        <dbReference type="EMBL" id="OFC71552.1"/>
    </source>
</evidence>